<evidence type="ECO:0000256" key="12">
    <source>
        <dbReference type="SAM" id="MobiDB-lite"/>
    </source>
</evidence>
<keyword evidence="3 11" id="KW-0004">4Fe-4S</keyword>
<dbReference type="Proteomes" id="UP001165136">
    <property type="component" value="Unassembled WGS sequence"/>
</dbReference>
<gene>
    <name evidence="11" type="primary">whiB</name>
    <name evidence="14" type="ORF">Atai01_76560</name>
</gene>
<evidence type="ECO:0000256" key="5">
    <source>
        <dbReference type="ARBA" id="ARBA00023004"/>
    </source>
</evidence>
<keyword evidence="10 11" id="KW-0804">Transcription</keyword>
<dbReference type="AlphaFoldDB" id="A0A9W6RBI7"/>
<protein>
    <recommendedName>
        <fullName evidence="11">Transcriptional regulator WhiB</fullName>
    </recommendedName>
</protein>
<dbReference type="InterPro" id="IPR034768">
    <property type="entry name" value="4FE4S_WBL"/>
</dbReference>
<dbReference type="GO" id="GO:0005737">
    <property type="term" value="C:cytoplasm"/>
    <property type="evidence" value="ECO:0007669"/>
    <property type="project" value="UniProtKB-SubCell"/>
</dbReference>
<dbReference type="InterPro" id="IPR003482">
    <property type="entry name" value="Whib"/>
</dbReference>
<name>A0A9W6RBI7_9PSEU</name>
<comment type="PTM">
    <text evidence="11">Upon Fe-S cluster removal intramolecular disulfide bonds are formed.</text>
</comment>
<evidence type="ECO:0000256" key="3">
    <source>
        <dbReference type="ARBA" id="ARBA00022485"/>
    </source>
</evidence>
<comment type="function">
    <text evidence="11">Acts as a transcriptional regulator. Probably redox-responsive. The apo- but not holo-form probably binds DNA.</text>
</comment>
<evidence type="ECO:0000256" key="9">
    <source>
        <dbReference type="ARBA" id="ARBA00023157"/>
    </source>
</evidence>
<evidence type="ECO:0000259" key="13">
    <source>
        <dbReference type="PROSITE" id="PS51674"/>
    </source>
</evidence>
<dbReference type="PROSITE" id="PS51674">
    <property type="entry name" value="4FE4S_WBL"/>
    <property type="match status" value="1"/>
</dbReference>
<keyword evidence="7 11" id="KW-0805">Transcription regulation</keyword>
<dbReference type="GO" id="GO:0035731">
    <property type="term" value="F:dinitrosyl-iron complex binding"/>
    <property type="evidence" value="ECO:0007669"/>
    <property type="project" value="UniProtKB-UniRule"/>
</dbReference>
<evidence type="ECO:0000256" key="4">
    <source>
        <dbReference type="ARBA" id="ARBA00022723"/>
    </source>
</evidence>
<sequence>MFRNHHESEIPDPPVQGDRLTKAAEPFIGSAAFVFLQYPSTTENTVTTQRRTGMSSAIAFASEGALPDEFASLSEIGVGDLFDAVASPDLDLPCQAKDADLWFAESPADLEKAKRFCAECPVREACLMGALARREPWGVWGGEIFERGVVVARKRPRGRPRKNPVVEHPGAEKPAGRRVARERSAAA</sequence>
<dbReference type="GO" id="GO:0045454">
    <property type="term" value="P:cell redox homeostasis"/>
    <property type="evidence" value="ECO:0007669"/>
    <property type="project" value="TreeGrafter"/>
</dbReference>
<evidence type="ECO:0000313" key="15">
    <source>
        <dbReference type="Proteomes" id="UP001165136"/>
    </source>
</evidence>
<comment type="caution">
    <text evidence="14">The sequence shown here is derived from an EMBL/GenBank/DDBJ whole genome shotgun (WGS) entry which is preliminary data.</text>
</comment>
<comment type="PTM">
    <text evidence="11">The Fe-S cluster can be nitrosylated by nitric oxide (NO).</text>
</comment>
<dbReference type="EMBL" id="BSTI01000030">
    <property type="protein sequence ID" value="GLY71037.1"/>
    <property type="molecule type" value="Genomic_DNA"/>
</dbReference>
<accession>A0A9W6RBI7</accession>
<dbReference type="PROSITE" id="PS00354">
    <property type="entry name" value="HMGI_Y"/>
    <property type="match status" value="1"/>
</dbReference>
<comment type="cofactor">
    <cofactor evidence="11">
        <name>[4Fe-4S] cluster</name>
        <dbReference type="ChEBI" id="CHEBI:49883"/>
    </cofactor>
    <text evidence="11">Binds 1 [4Fe-4S] cluster per subunit. Following nitrosylation of the [4Fe-4S] cluster binds 1 [4Fe-8(NO)] cluster per subunit.</text>
</comment>
<evidence type="ECO:0000256" key="10">
    <source>
        <dbReference type="ARBA" id="ARBA00023163"/>
    </source>
</evidence>
<dbReference type="HAMAP" id="MF_01479">
    <property type="entry name" value="WhiB"/>
    <property type="match status" value="1"/>
</dbReference>
<feature type="binding site" evidence="11">
    <location>
        <position position="120"/>
    </location>
    <ligand>
        <name>[4Fe-4S] cluster</name>
        <dbReference type="ChEBI" id="CHEBI:49883"/>
    </ligand>
</feature>
<evidence type="ECO:0000256" key="11">
    <source>
        <dbReference type="HAMAP-Rule" id="MF_01479"/>
    </source>
</evidence>
<keyword evidence="4 11" id="KW-0479">Metal-binding</keyword>
<proteinExistence type="inferred from homology"/>
<keyword evidence="15" id="KW-1185">Reference proteome</keyword>
<keyword evidence="8 11" id="KW-0238">DNA-binding</keyword>
<evidence type="ECO:0000256" key="2">
    <source>
        <dbReference type="ARBA" id="ARBA00006597"/>
    </source>
</evidence>
<dbReference type="PANTHER" id="PTHR38839:SF2">
    <property type="entry name" value="TRANSCRIPTIONAL REGULATOR WHIB7-RELATED"/>
    <property type="match status" value="1"/>
</dbReference>
<evidence type="ECO:0000256" key="1">
    <source>
        <dbReference type="ARBA" id="ARBA00004496"/>
    </source>
</evidence>
<feature type="binding site" evidence="11">
    <location>
        <position position="126"/>
    </location>
    <ligand>
        <name>[4Fe-4S] cluster</name>
        <dbReference type="ChEBI" id="CHEBI:49883"/>
    </ligand>
</feature>
<feature type="binding site" evidence="11">
    <location>
        <position position="94"/>
    </location>
    <ligand>
        <name>[4Fe-4S] cluster</name>
        <dbReference type="ChEBI" id="CHEBI:49883"/>
    </ligand>
</feature>
<comment type="similarity">
    <text evidence="2 11">Belongs to the WhiB family.</text>
</comment>
<keyword evidence="11" id="KW-0963">Cytoplasm</keyword>
<dbReference type="GO" id="GO:0046872">
    <property type="term" value="F:metal ion binding"/>
    <property type="evidence" value="ECO:0007669"/>
    <property type="project" value="UniProtKB-KW"/>
</dbReference>
<evidence type="ECO:0000256" key="7">
    <source>
        <dbReference type="ARBA" id="ARBA00023015"/>
    </source>
</evidence>
<evidence type="ECO:0000256" key="6">
    <source>
        <dbReference type="ARBA" id="ARBA00023014"/>
    </source>
</evidence>
<organism evidence="14 15">
    <name type="scientific">Amycolatopsis taiwanensis</name>
    <dbReference type="NCBI Taxonomy" id="342230"/>
    <lineage>
        <taxon>Bacteria</taxon>
        <taxon>Bacillati</taxon>
        <taxon>Actinomycetota</taxon>
        <taxon>Actinomycetes</taxon>
        <taxon>Pseudonocardiales</taxon>
        <taxon>Pseudonocardiaceae</taxon>
        <taxon>Amycolatopsis</taxon>
    </lineage>
</organism>
<keyword evidence="9 11" id="KW-1015">Disulfide bond</keyword>
<dbReference type="GO" id="GO:0003677">
    <property type="term" value="F:DNA binding"/>
    <property type="evidence" value="ECO:0007669"/>
    <property type="project" value="UniProtKB-UniRule"/>
</dbReference>
<feature type="compositionally biased region" description="Basic and acidic residues" evidence="12">
    <location>
        <begin position="169"/>
        <end position="187"/>
    </location>
</feature>
<dbReference type="Pfam" id="PF02467">
    <property type="entry name" value="Whib"/>
    <property type="match status" value="1"/>
</dbReference>
<dbReference type="InterPro" id="IPR000637">
    <property type="entry name" value="HMGI/Y_DNA-bd_CS"/>
</dbReference>
<feature type="domain" description="4Fe-4S Wbl-type" evidence="13">
    <location>
        <begin position="93"/>
        <end position="150"/>
    </location>
</feature>
<feature type="region of interest" description="Disordered" evidence="12">
    <location>
        <begin position="155"/>
        <end position="187"/>
    </location>
</feature>
<dbReference type="GO" id="GO:0045892">
    <property type="term" value="P:negative regulation of DNA-templated transcription"/>
    <property type="evidence" value="ECO:0007669"/>
    <property type="project" value="TreeGrafter"/>
</dbReference>
<dbReference type="GO" id="GO:0047134">
    <property type="term" value="F:protein-disulfide reductase [NAD(P)H] activity"/>
    <property type="evidence" value="ECO:0007669"/>
    <property type="project" value="TreeGrafter"/>
</dbReference>
<feature type="binding site" evidence="11">
    <location>
        <position position="117"/>
    </location>
    <ligand>
        <name>[4Fe-4S] cluster</name>
        <dbReference type="ChEBI" id="CHEBI:49883"/>
    </ligand>
</feature>
<dbReference type="PANTHER" id="PTHR38839">
    <property type="entry name" value="TRANSCRIPTIONAL REGULATOR WHID-RELATED"/>
    <property type="match status" value="1"/>
</dbReference>
<comment type="subcellular location">
    <subcellularLocation>
        <location evidence="1 11">Cytoplasm</location>
    </subcellularLocation>
</comment>
<evidence type="ECO:0000256" key="8">
    <source>
        <dbReference type="ARBA" id="ARBA00023125"/>
    </source>
</evidence>
<evidence type="ECO:0000313" key="14">
    <source>
        <dbReference type="EMBL" id="GLY71037.1"/>
    </source>
</evidence>
<dbReference type="GO" id="GO:0051539">
    <property type="term" value="F:4 iron, 4 sulfur cluster binding"/>
    <property type="evidence" value="ECO:0007669"/>
    <property type="project" value="UniProtKB-UniRule"/>
</dbReference>
<reference evidence="14" key="1">
    <citation type="submission" date="2023-03" db="EMBL/GenBank/DDBJ databases">
        <title>Amycolatopsis taiwanensis NBRC 103393.</title>
        <authorList>
            <person name="Ichikawa N."/>
            <person name="Sato H."/>
            <person name="Tonouchi N."/>
        </authorList>
    </citation>
    <scope>NUCLEOTIDE SEQUENCE</scope>
    <source>
        <strain evidence="14">NBRC 103393</strain>
    </source>
</reference>
<keyword evidence="6 11" id="KW-0411">Iron-sulfur</keyword>
<keyword evidence="5 11" id="KW-0408">Iron</keyword>